<comment type="function">
    <text evidence="1">Binds directly to 16S ribosomal RNA.</text>
</comment>
<protein>
    <recommendedName>
        <fullName evidence="6">Small ribosomal subunit protein bS20</fullName>
    </recommendedName>
    <alternativeName>
        <fullName evidence="7">30S ribosomal protein S20</fullName>
    </alternativeName>
</protein>
<dbReference type="GO" id="GO:0003735">
    <property type="term" value="F:structural constituent of ribosome"/>
    <property type="evidence" value="ECO:0007669"/>
    <property type="project" value="InterPro"/>
</dbReference>
<dbReference type="STRING" id="706194.SMCARI_219"/>
<dbReference type="GO" id="GO:0005840">
    <property type="term" value="C:ribosome"/>
    <property type="evidence" value="ECO:0007669"/>
    <property type="project" value="UniProtKB-KW"/>
</dbReference>
<dbReference type="KEGG" id="sum:SMCARI_219"/>
<dbReference type="GO" id="GO:1990904">
    <property type="term" value="C:ribonucleoprotein complex"/>
    <property type="evidence" value="ECO:0007669"/>
    <property type="project" value="UniProtKB-KW"/>
</dbReference>
<evidence type="ECO:0000256" key="6">
    <source>
        <dbReference type="ARBA" id="ARBA00035136"/>
    </source>
</evidence>
<dbReference type="GO" id="GO:0006412">
    <property type="term" value="P:translation"/>
    <property type="evidence" value="ECO:0007669"/>
    <property type="project" value="InterPro"/>
</dbReference>
<reference evidence="9" key="1">
    <citation type="journal article" date="2010" name="Genome Biol. Evol.">
        <title>Functional convergence in reduced genomes of bacterial symbionts spanning 200 My of evolution.</title>
        <authorList>
            <person name="McCutcheon J.P."/>
            <person name="Moran N.A."/>
        </authorList>
    </citation>
    <scope>NUCLEOTIDE SEQUENCE [LARGE SCALE GENOMIC DNA]</scope>
    <source>
        <strain evidence="9">CARI</strain>
    </source>
</reference>
<dbReference type="SUPFAM" id="SSF46992">
    <property type="entry name" value="Ribosomal protein S20"/>
    <property type="match status" value="1"/>
</dbReference>
<dbReference type="NCBIfam" id="TIGR00029">
    <property type="entry name" value="S20"/>
    <property type="match status" value="1"/>
</dbReference>
<keyword evidence="3" id="KW-0694">RNA-binding</keyword>
<dbReference type="Proteomes" id="UP000002231">
    <property type="component" value="Chromosome"/>
</dbReference>
<dbReference type="GO" id="GO:0019843">
    <property type="term" value="F:rRNA binding"/>
    <property type="evidence" value="ECO:0007669"/>
    <property type="project" value="UniProtKB-KW"/>
</dbReference>
<sequence length="78" mass="9543">MANKKSALKQIKKNNFKRKKNKYYYKSTRTIIKKFKLEFDKKKKLNDIPKISSMIDKLVKRKIIHKNKSNRLKKKLFK</sequence>
<keyword evidence="2" id="KW-0699">rRNA-binding</keyword>
<evidence type="ECO:0000313" key="8">
    <source>
        <dbReference type="EMBL" id="ADM90018.1"/>
    </source>
</evidence>
<dbReference type="Gene3D" id="1.20.58.110">
    <property type="entry name" value="Ribosomal protein S20"/>
    <property type="match status" value="1"/>
</dbReference>
<keyword evidence="9" id="KW-1185">Reference proteome</keyword>
<gene>
    <name evidence="8" type="primary">rpsT</name>
    <name evidence="8" type="ordered locus">SMCARI_219</name>
</gene>
<dbReference type="EMBL" id="CP002163">
    <property type="protein sequence ID" value="ADM90018.1"/>
    <property type="molecule type" value="Genomic_DNA"/>
</dbReference>
<dbReference type="Pfam" id="PF01649">
    <property type="entry name" value="Ribosomal_S20p"/>
    <property type="match status" value="1"/>
</dbReference>
<evidence type="ECO:0000256" key="7">
    <source>
        <dbReference type="ARBA" id="ARBA00035343"/>
    </source>
</evidence>
<evidence type="ECO:0000313" key="9">
    <source>
        <dbReference type="Proteomes" id="UP000002231"/>
    </source>
</evidence>
<evidence type="ECO:0000256" key="2">
    <source>
        <dbReference type="ARBA" id="ARBA00022730"/>
    </source>
</evidence>
<evidence type="ECO:0000256" key="3">
    <source>
        <dbReference type="ARBA" id="ARBA00022884"/>
    </source>
</evidence>
<evidence type="ECO:0000256" key="5">
    <source>
        <dbReference type="ARBA" id="ARBA00023274"/>
    </source>
</evidence>
<dbReference type="AlphaFoldDB" id="E0TJP1"/>
<keyword evidence="4 8" id="KW-0689">Ribosomal protein</keyword>
<dbReference type="InterPro" id="IPR002583">
    <property type="entry name" value="Ribosomal_bS20"/>
</dbReference>
<evidence type="ECO:0000256" key="1">
    <source>
        <dbReference type="ARBA" id="ARBA00003134"/>
    </source>
</evidence>
<dbReference type="InterPro" id="IPR036510">
    <property type="entry name" value="Ribosomal_bS20_sf"/>
</dbReference>
<proteinExistence type="predicted"/>
<accession>E0TJP1</accession>
<dbReference type="HOGENOM" id="CLU_160655_3_2_10"/>
<evidence type="ECO:0000256" key="4">
    <source>
        <dbReference type="ARBA" id="ARBA00022980"/>
    </source>
</evidence>
<organism evidence="8 9">
    <name type="scientific">Karelsulcia muelleri (strain CARI)</name>
    <name type="common">Sulcia muelleri</name>
    <dbReference type="NCBI Taxonomy" id="706194"/>
    <lineage>
        <taxon>Bacteria</taxon>
        <taxon>Pseudomonadati</taxon>
        <taxon>Bacteroidota</taxon>
        <taxon>Flavobacteriia</taxon>
        <taxon>Flavobacteriales</taxon>
        <taxon>Candidatus Karelsulcia</taxon>
    </lineage>
</organism>
<keyword evidence="5" id="KW-0687">Ribonucleoprotein</keyword>
<name>E0TJP1_KARMC</name>